<dbReference type="OMA" id="PQFRISW"/>
<organism evidence="1">
    <name type="scientific">Oryza brachyantha</name>
    <name type="common">malo sina</name>
    <dbReference type="NCBI Taxonomy" id="4533"/>
    <lineage>
        <taxon>Eukaryota</taxon>
        <taxon>Viridiplantae</taxon>
        <taxon>Streptophyta</taxon>
        <taxon>Embryophyta</taxon>
        <taxon>Tracheophyta</taxon>
        <taxon>Spermatophyta</taxon>
        <taxon>Magnoliopsida</taxon>
        <taxon>Liliopsida</taxon>
        <taxon>Poales</taxon>
        <taxon>Poaceae</taxon>
        <taxon>BOP clade</taxon>
        <taxon>Oryzoideae</taxon>
        <taxon>Oryzeae</taxon>
        <taxon>Oryzinae</taxon>
        <taxon>Oryza</taxon>
    </lineage>
</organism>
<dbReference type="GO" id="GO:0003676">
    <property type="term" value="F:nucleic acid binding"/>
    <property type="evidence" value="ECO:0007669"/>
    <property type="project" value="InterPro"/>
</dbReference>
<protein>
    <recommendedName>
        <fullName evidence="3">RNase H type-1 domain-containing protein</fullName>
    </recommendedName>
</protein>
<evidence type="ECO:0008006" key="3">
    <source>
        <dbReference type="Google" id="ProtNLM"/>
    </source>
</evidence>
<evidence type="ECO:0000313" key="1">
    <source>
        <dbReference type="EnsemblPlants" id="OB11G14550.1"/>
    </source>
</evidence>
<reference evidence="1" key="1">
    <citation type="journal article" date="2013" name="Nat. Commun.">
        <title>Whole-genome sequencing of Oryza brachyantha reveals mechanisms underlying Oryza genome evolution.</title>
        <authorList>
            <person name="Chen J."/>
            <person name="Huang Q."/>
            <person name="Gao D."/>
            <person name="Wang J."/>
            <person name="Lang Y."/>
            <person name="Liu T."/>
            <person name="Li B."/>
            <person name="Bai Z."/>
            <person name="Luis Goicoechea J."/>
            <person name="Liang C."/>
            <person name="Chen C."/>
            <person name="Zhang W."/>
            <person name="Sun S."/>
            <person name="Liao Y."/>
            <person name="Zhang X."/>
            <person name="Yang L."/>
            <person name="Song C."/>
            <person name="Wang M."/>
            <person name="Shi J."/>
            <person name="Liu G."/>
            <person name="Liu J."/>
            <person name="Zhou H."/>
            <person name="Zhou W."/>
            <person name="Yu Q."/>
            <person name="An N."/>
            <person name="Chen Y."/>
            <person name="Cai Q."/>
            <person name="Wang B."/>
            <person name="Liu B."/>
            <person name="Min J."/>
            <person name="Huang Y."/>
            <person name="Wu H."/>
            <person name="Li Z."/>
            <person name="Zhang Y."/>
            <person name="Yin Y."/>
            <person name="Song W."/>
            <person name="Jiang J."/>
            <person name="Jackson S.A."/>
            <person name="Wing R.A."/>
            <person name="Wang J."/>
            <person name="Chen M."/>
        </authorList>
    </citation>
    <scope>NUCLEOTIDE SEQUENCE [LARGE SCALE GENOMIC DNA]</scope>
    <source>
        <strain evidence="1">cv. IRGC 101232</strain>
    </source>
</reference>
<evidence type="ECO:0000313" key="2">
    <source>
        <dbReference type="Proteomes" id="UP000006038"/>
    </source>
</evidence>
<dbReference type="EnsemblPlants" id="OB11G14550.1">
    <property type="protein sequence ID" value="OB11G14550.1"/>
    <property type="gene ID" value="OB11G14550"/>
</dbReference>
<dbReference type="Gene3D" id="3.30.420.10">
    <property type="entry name" value="Ribonuclease H-like superfamily/Ribonuclease H"/>
    <property type="match status" value="1"/>
</dbReference>
<dbReference type="Proteomes" id="UP000006038">
    <property type="component" value="Chromosome 11"/>
</dbReference>
<reference evidence="1" key="2">
    <citation type="submission" date="2013-04" db="UniProtKB">
        <authorList>
            <consortium name="EnsemblPlants"/>
        </authorList>
    </citation>
    <scope>IDENTIFICATION</scope>
</reference>
<proteinExistence type="predicted"/>
<accession>J3N6L9</accession>
<dbReference type="OrthoDB" id="10642000at2759"/>
<name>J3N6L9_ORYBR</name>
<dbReference type="Gramene" id="OB11G14550.1">
    <property type="protein sequence ID" value="OB11G14550.1"/>
    <property type="gene ID" value="OB11G14550"/>
</dbReference>
<keyword evidence="2" id="KW-1185">Reference proteome</keyword>
<dbReference type="eggNOG" id="ENOG502R3BJ">
    <property type="taxonomic scope" value="Eukaryota"/>
</dbReference>
<dbReference type="InterPro" id="IPR036397">
    <property type="entry name" value="RNaseH_sf"/>
</dbReference>
<dbReference type="HOGENOM" id="CLU_531686_0_0_1"/>
<dbReference type="KEGG" id="obr:102714685"/>
<dbReference type="GeneID" id="102714685"/>
<sequence>MNNTLNRLELKEEFEKDVRPYLASKLLLLHGPIEGTSLAYFDYLAHVTLKHAPVYVSSLDLTIRKRIFSAVVWEKLLKHVVDSNIFVCIDWYESYGNIQSLYHHGVSVPYEEDSFFRGESDASFNESYGIAKLAFGIMKDWKLLFIDIVENVKCTDINSAEAYAMLALLTKCHELNLRTGAVWTDNRIIFGVMSGEYTVSAGDPNQQLFSLLRFFMSKFDVIIPFWMPREGLFFPDGLIKALERKQHACPPPISISEVAKKSVFNSLRACSSYFIGVPLFRISNTREMSSNLADSCSKLRQNVNKNVEELDSNLTDSRSKLRQNVNKNGEELDHSWAAKVFYHCVQSEEEKMQFIDEILEALDPKFVIMIMGSSDGKPVDVQKRVASLYDRCGYNTETVDGCYKCYLNVGGSPCGIEKNLVLVFDASLLEKYYMHHQADSCIIILPLPHELQTLKKRGVIEISGETFVCFHGATFDKTKMKFQKK</sequence>
<dbReference type="AlphaFoldDB" id="J3N6L9"/>